<dbReference type="InterPro" id="IPR003593">
    <property type="entry name" value="AAA+_ATPase"/>
</dbReference>
<dbReference type="HOGENOM" id="CLU_000604_1_22_9"/>
<dbReference type="PANTHER" id="PTHR42798:SF6">
    <property type="entry name" value="CELL DIVISION ATP-BINDING PROTEIN FTSE"/>
    <property type="match status" value="1"/>
</dbReference>
<evidence type="ECO:0000256" key="3">
    <source>
        <dbReference type="ARBA" id="ARBA00022741"/>
    </source>
</evidence>
<dbReference type="AlphaFoldDB" id="U4QL46"/>
<dbReference type="Pfam" id="PF00005">
    <property type="entry name" value="ABC_tran"/>
    <property type="match status" value="1"/>
</dbReference>
<dbReference type="PANTHER" id="PTHR42798">
    <property type="entry name" value="LIPOPROTEIN-RELEASING SYSTEM ATP-BINDING PROTEIN LOLD"/>
    <property type="match status" value="1"/>
</dbReference>
<dbReference type="SMART" id="SM00382">
    <property type="entry name" value="AAA"/>
    <property type="match status" value="1"/>
</dbReference>
<dbReference type="eggNOG" id="COG1136">
    <property type="taxonomic scope" value="Bacteria"/>
</dbReference>
<evidence type="ECO:0000259" key="5">
    <source>
        <dbReference type="PROSITE" id="PS50893"/>
    </source>
</evidence>
<keyword evidence="2" id="KW-0813">Transport</keyword>
<evidence type="ECO:0000256" key="1">
    <source>
        <dbReference type="ARBA" id="ARBA00005417"/>
    </source>
</evidence>
<dbReference type="STRING" id="1209989.TepRe1_1790"/>
<comment type="similarity">
    <text evidence="1">Belongs to the ABC transporter superfamily.</text>
</comment>
<dbReference type="SUPFAM" id="SSF52540">
    <property type="entry name" value="P-loop containing nucleoside triphosphate hydrolases"/>
    <property type="match status" value="1"/>
</dbReference>
<organism evidence="6 7">
    <name type="scientific">Tepidanaerobacter acetatoxydans (strain DSM 21804 / JCM 16047 / Re1)</name>
    <dbReference type="NCBI Taxonomy" id="1209989"/>
    <lineage>
        <taxon>Bacteria</taxon>
        <taxon>Bacillati</taxon>
        <taxon>Bacillota</taxon>
        <taxon>Clostridia</taxon>
        <taxon>Thermosediminibacterales</taxon>
        <taxon>Tepidanaerobacteraceae</taxon>
        <taxon>Tepidanaerobacter</taxon>
    </lineage>
</organism>
<keyword evidence="4" id="KW-0067">ATP-binding</keyword>
<keyword evidence="3" id="KW-0547">Nucleotide-binding</keyword>
<dbReference type="EMBL" id="HF563609">
    <property type="protein sequence ID" value="CDI40856.1"/>
    <property type="molecule type" value="Genomic_DNA"/>
</dbReference>
<proteinExistence type="inferred from homology"/>
<dbReference type="GO" id="GO:0016887">
    <property type="term" value="F:ATP hydrolysis activity"/>
    <property type="evidence" value="ECO:0007669"/>
    <property type="project" value="InterPro"/>
</dbReference>
<feature type="domain" description="ABC transporter" evidence="5">
    <location>
        <begin position="12"/>
        <end position="234"/>
    </location>
</feature>
<reference evidence="7" key="1">
    <citation type="journal article" date="2013" name="Genome Announc.">
        <title>First genome sequence of a syntrophic acetate-oxidizing bacterium, Tepidanaerobacter acetatoxydans strain Re1.</title>
        <authorList>
            <person name="Manzoor S."/>
            <person name="Bongcam-Rudloff E."/>
            <person name="Schnurer A."/>
            <person name="Muller B."/>
        </authorList>
    </citation>
    <scope>NUCLEOTIDE SEQUENCE [LARGE SCALE GENOMIC DNA]</scope>
    <source>
        <strain evidence="7">Re1</strain>
    </source>
</reference>
<protein>
    <submittedName>
        <fullName evidence="6">Phosphonate-transporting ATPase</fullName>
        <ecNumber evidence="6">3.6.3.28</ecNumber>
    </submittedName>
</protein>
<dbReference type="CDD" id="cd03255">
    <property type="entry name" value="ABC_MJ0796_LolCDE_FtsE"/>
    <property type="match status" value="1"/>
</dbReference>
<dbReference type="InterPro" id="IPR027417">
    <property type="entry name" value="P-loop_NTPase"/>
</dbReference>
<dbReference type="Proteomes" id="UP000010802">
    <property type="component" value="Chromosome"/>
</dbReference>
<name>U4QL46_TEPAE</name>
<keyword evidence="6" id="KW-0378">Hydrolase</keyword>
<dbReference type="Gene3D" id="3.40.50.300">
    <property type="entry name" value="P-loop containing nucleotide triphosphate hydrolases"/>
    <property type="match status" value="1"/>
</dbReference>
<keyword evidence="7" id="KW-1185">Reference proteome</keyword>
<accession>U4QL46</accession>
<dbReference type="PROSITE" id="PS00211">
    <property type="entry name" value="ABC_TRANSPORTER_1"/>
    <property type="match status" value="1"/>
</dbReference>
<dbReference type="GO" id="GO:0098796">
    <property type="term" value="C:membrane protein complex"/>
    <property type="evidence" value="ECO:0007669"/>
    <property type="project" value="UniProtKB-ARBA"/>
</dbReference>
<evidence type="ECO:0000313" key="7">
    <source>
        <dbReference type="Proteomes" id="UP000010802"/>
    </source>
</evidence>
<dbReference type="InterPro" id="IPR017871">
    <property type="entry name" value="ABC_transporter-like_CS"/>
</dbReference>
<gene>
    <name evidence="6" type="ordered locus">TEPIRE1_1930</name>
</gene>
<dbReference type="KEGG" id="tae:TepiRe1_1930"/>
<dbReference type="FunFam" id="3.40.50.300:FF:000032">
    <property type="entry name" value="Export ABC transporter ATP-binding protein"/>
    <property type="match status" value="1"/>
</dbReference>
<dbReference type="GO" id="GO:0005524">
    <property type="term" value="F:ATP binding"/>
    <property type="evidence" value="ECO:0007669"/>
    <property type="project" value="UniProtKB-KW"/>
</dbReference>
<evidence type="ECO:0000256" key="4">
    <source>
        <dbReference type="ARBA" id="ARBA00022840"/>
    </source>
</evidence>
<dbReference type="GO" id="GO:0022857">
    <property type="term" value="F:transmembrane transporter activity"/>
    <property type="evidence" value="ECO:0007669"/>
    <property type="project" value="UniProtKB-ARBA"/>
</dbReference>
<dbReference type="PROSITE" id="PS50893">
    <property type="entry name" value="ABC_TRANSPORTER_2"/>
    <property type="match status" value="1"/>
</dbReference>
<sequence length="236" mass="25808">MEWIIGGNHMLISLENIYKIYKRGDTAVHALDGVTLQIENGEFVAIVGPSGSGKSTMMNILGCLDTPSDGTYIFEDKDISKLNDDQLAVIRNRHIGFVFQSFNLLPKLDAVENVELPLTYAGKKGPARRDRAVEMLNAVGLGNRIHHKPSELSGGQQQRVAIARALSTDPPIILADEPTGNLDTKSGREIMEILKELHLSGKTIILITHDISVANQAERNVHIQDGKIVNDVKVVG</sequence>
<dbReference type="InterPro" id="IPR003439">
    <property type="entry name" value="ABC_transporter-like_ATP-bd"/>
</dbReference>
<evidence type="ECO:0000313" key="6">
    <source>
        <dbReference type="EMBL" id="CDI40856.1"/>
    </source>
</evidence>
<evidence type="ECO:0000256" key="2">
    <source>
        <dbReference type="ARBA" id="ARBA00022448"/>
    </source>
</evidence>
<dbReference type="InterPro" id="IPR017911">
    <property type="entry name" value="MacB-like_ATP-bd"/>
</dbReference>
<dbReference type="EC" id="3.6.3.28" evidence="6"/>